<dbReference type="Pfam" id="PF05970">
    <property type="entry name" value="PIF1"/>
    <property type="match status" value="1"/>
</dbReference>
<dbReference type="SUPFAM" id="SSF52540">
    <property type="entry name" value="P-loop containing nucleoside triphosphate hydrolases"/>
    <property type="match status" value="2"/>
</dbReference>
<dbReference type="EMBL" id="BMAO01001827">
    <property type="protein sequence ID" value="GFQ76198.1"/>
    <property type="molecule type" value="Genomic_DNA"/>
</dbReference>
<keyword evidence="1" id="KW-0547">Nucleotide-binding</keyword>
<keyword evidence="1" id="KW-0234">DNA repair</keyword>
<dbReference type="Gene3D" id="3.40.50.300">
    <property type="entry name" value="P-loop containing nucleotide triphosphate hydrolases"/>
    <property type="match status" value="2"/>
</dbReference>
<dbReference type="Proteomes" id="UP000887116">
    <property type="component" value="Unassembled WGS sequence"/>
</dbReference>
<dbReference type="GO" id="GO:0043139">
    <property type="term" value="F:5'-3' DNA helicase activity"/>
    <property type="evidence" value="ECO:0007669"/>
    <property type="project" value="UniProtKB-EC"/>
</dbReference>
<evidence type="ECO:0000259" key="5">
    <source>
        <dbReference type="Pfam" id="PF14214"/>
    </source>
</evidence>
<dbReference type="Pfam" id="PF14214">
    <property type="entry name" value="Helitron_like_N"/>
    <property type="match status" value="1"/>
</dbReference>
<dbReference type="Gene3D" id="3.60.10.10">
    <property type="entry name" value="Endonuclease/exonuclease/phosphatase"/>
    <property type="match status" value="1"/>
</dbReference>
<dbReference type="InterPro" id="IPR005135">
    <property type="entry name" value="Endo/exonuclease/phosphatase"/>
</dbReference>
<reference evidence="7" key="1">
    <citation type="submission" date="2020-07" db="EMBL/GenBank/DDBJ databases">
        <title>Multicomponent nature underlies the extraordinary mechanical properties of spider dragline silk.</title>
        <authorList>
            <person name="Kono N."/>
            <person name="Nakamura H."/>
            <person name="Mori M."/>
            <person name="Yoshida Y."/>
            <person name="Ohtoshi R."/>
            <person name="Malay A.D."/>
            <person name="Moran D.A.P."/>
            <person name="Tomita M."/>
            <person name="Numata K."/>
            <person name="Arakawa K."/>
        </authorList>
    </citation>
    <scope>NUCLEOTIDE SEQUENCE</scope>
</reference>
<keyword evidence="2" id="KW-0175">Coiled coil</keyword>
<proteinExistence type="inferred from homology"/>
<dbReference type="GO" id="GO:0000723">
    <property type="term" value="P:telomere maintenance"/>
    <property type="evidence" value="ECO:0007669"/>
    <property type="project" value="InterPro"/>
</dbReference>
<dbReference type="Pfam" id="PF03372">
    <property type="entry name" value="Exo_endo_phos"/>
    <property type="match status" value="1"/>
</dbReference>
<dbReference type="OrthoDB" id="6429217at2759"/>
<evidence type="ECO:0000313" key="7">
    <source>
        <dbReference type="EMBL" id="GFQ76198.1"/>
    </source>
</evidence>
<dbReference type="GO" id="GO:0016787">
    <property type="term" value="F:hydrolase activity"/>
    <property type="evidence" value="ECO:0007669"/>
    <property type="project" value="UniProtKB-KW"/>
</dbReference>
<accession>A0A8X6G7M8</accession>
<dbReference type="InterPro" id="IPR025476">
    <property type="entry name" value="Helitron_helicase-like"/>
</dbReference>
<dbReference type="InterPro" id="IPR010285">
    <property type="entry name" value="DNA_helicase_pif1-like_DEAD"/>
</dbReference>
<dbReference type="SUPFAM" id="SSF56219">
    <property type="entry name" value="DNase I-like"/>
    <property type="match status" value="1"/>
</dbReference>
<keyword evidence="1" id="KW-0347">Helicase</keyword>
<gene>
    <name evidence="7" type="primary">pfh1</name>
    <name evidence="7" type="ORF">TNCT_206401</name>
</gene>
<evidence type="ECO:0000256" key="1">
    <source>
        <dbReference type="RuleBase" id="RU363044"/>
    </source>
</evidence>
<organism evidence="7 8">
    <name type="scientific">Trichonephila clavata</name>
    <name type="common">Joro spider</name>
    <name type="synonym">Nephila clavata</name>
    <dbReference type="NCBI Taxonomy" id="2740835"/>
    <lineage>
        <taxon>Eukaryota</taxon>
        <taxon>Metazoa</taxon>
        <taxon>Ecdysozoa</taxon>
        <taxon>Arthropoda</taxon>
        <taxon>Chelicerata</taxon>
        <taxon>Arachnida</taxon>
        <taxon>Araneae</taxon>
        <taxon>Araneomorphae</taxon>
        <taxon>Entelegynae</taxon>
        <taxon>Araneoidea</taxon>
        <taxon>Nephilidae</taxon>
        <taxon>Trichonephila</taxon>
    </lineage>
</organism>
<protein>
    <recommendedName>
        <fullName evidence="1">ATP-dependent DNA helicase</fullName>
        <ecNumber evidence="1">5.6.2.3</ecNumber>
    </recommendedName>
</protein>
<dbReference type="GO" id="GO:0006310">
    <property type="term" value="P:DNA recombination"/>
    <property type="evidence" value="ECO:0007669"/>
    <property type="project" value="UniProtKB-KW"/>
</dbReference>
<dbReference type="EC" id="5.6.2.3" evidence="1"/>
<feature type="domain" description="Helitron helicase-like" evidence="5">
    <location>
        <begin position="329"/>
        <end position="458"/>
    </location>
</feature>
<name>A0A8X6G7M8_TRICU</name>
<comment type="cofactor">
    <cofactor evidence="1">
        <name>Mg(2+)</name>
        <dbReference type="ChEBI" id="CHEBI:18420"/>
    </cofactor>
</comment>
<evidence type="ECO:0000259" key="3">
    <source>
        <dbReference type="Pfam" id="PF03372"/>
    </source>
</evidence>
<dbReference type="PANTHER" id="PTHR47642:SF5">
    <property type="entry name" value="ATP-DEPENDENT DNA HELICASE"/>
    <property type="match status" value="1"/>
</dbReference>
<comment type="caution">
    <text evidence="7">The sequence shown here is derived from an EMBL/GenBank/DDBJ whole genome shotgun (WGS) entry which is preliminary data.</text>
</comment>
<evidence type="ECO:0000259" key="4">
    <source>
        <dbReference type="Pfam" id="PF05970"/>
    </source>
</evidence>
<keyword evidence="1" id="KW-0233">DNA recombination</keyword>
<comment type="similarity">
    <text evidence="1">Belongs to the helicase family.</text>
</comment>
<dbReference type="PANTHER" id="PTHR47642">
    <property type="entry name" value="ATP-DEPENDENT DNA HELICASE"/>
    <property type="match status" value="1"/>
</dbReference>
<dbReference type="InterPro" id="IPR036691">
    <property type="entry name" value="Endo/exonu/phosph_ase_sf"/>
</dbReference>
<dbReference type="CDD" id="cd18809">
    <property type="entry name" value="SF1_C_RecD"/>
    <property type="match status" value="1"/>
</dbReference>
<evidence type="ECO:0000256" key="2">
    <source>
        <dbReference type="SAM" id="Coils"/>
    </source>
</evidence>
<dbReference type="Pfam" id="PF20209">
    <property type="entry name" value="DUF6570"/>
    <property type="match status" value="1"/>
</dbReference>
<sequence length="1623" mass="187603">MDEGTFCSTCMHYIKLGNVPPLAVSNGFQYPKQPACLAALNDLEERLVSLRIPFMQIKECSYDRQLGIKGTIVNVPITLNQTVSTLPKNINDTATIHVKLKRRLKFKSDYMYRVINPKRVFEAASFLMKTPLYQSQDVSLDLDWYEKFEKETFGPGNNCVVEMNNEEEEEEEEIEMDDIDWENDPFDNDEDCPNPAPVETVIQGDVSTQMGLAIAPGENKMPISLVFDDVGEELSYPKIYCGELRQFTRAKPPTYTEIIKSEIRRYDRRGTTPQKILYSHQKLLHQKLLSCISIQLRHKVFDEDHITAGNLTNPAYVQNLQYKNLAFKFMKNIKNSPAHWAQEKGRVCAQIRQFGFPSLFMTLSAAENRWFDLIKHLVYIHENRILTEPEFETMTTTARNKLISNDPVTCALYFEHKVKELWKTFSCPEGPFGKLEIKHFYQRTEFQQRGSPHFHVLLWLEGCPRFDGNNASEVEAFIDTVITCSGEHSFSGLQRHKHTFTCLKKTRRQDNEYCRFNIPFFPMDRTRILLPLALEDKQRDPEKFKMVRELLAQLEQKDVSMRGATFKEFLKQLNMSYEEYVLALRSGINRPTVVLKRTVDEVLINSYNPKILSLMQANMDIQFVLDEYAVVAYLVDYVNKPGRGLSKILRNCIEATAQGKHSLKECLISVANQFINSAEISAQEAAWSILELPMSKMSEDTIFIPTFRREDRTRMIKSQEYLKQLDSNSRDVYELNIIDRYVVRPNQLENVCLANFAAWYELAKVGSEDRKLLKGNQYVRRRTKPKVIQYRKFKESQDENEYYREQVMLFTSWRNENADILNLDFKQLYTTNLETIRMNRKEFVADENLDLEEELMQLEKSRELEEDEEKSEETSLVSFEPVLEYDENEIIGNISLDMNASYGKGFSVFQPTNKCPDDKYRELIQKCNLKQRDLVQHLQSCLRREPTNRLHWMIQGAAGTGKSFLIHIIEQTLIRMFEKPDQDPSQPTVLKMAPTGKAASNIKGETLHHALGIGLSKNSCLSGSSITEYAVKYANVKCVIIDEISMVGANMYEKVNSHLKQFKGSEEPFGGLHILHFGDFNQLPPVKDAPIFKQISGLNQLAPPMWHLTQYYELNEIMRQKDDKTYAELLNRLALGELTDKDVELLKTNKQYLKSSKQKVLDKVRNLDRTKTGNLESVIKLKVGAKYMLTYNIDTADSLVNGAVGQLKKLEYCFVKGSNNQEVKRIWLEFPNDIGKEKRRQCIRYSIQNKMGLLWTPIERMKKVVYRSNNDAISVTRNQFPIILAEAMTIHKSQGATFQEAAVGFKRNLTRSLQYVALSRVTSIQGLYILGEYKAPPPPREDDLILQEMKRLKAHSILPKYAFLHQHNDPNTLQIMYHNVQSLNAHHEDIAADPCMMNCNILLFAETWTVVGDKFAFDHFDHYHLLSHHSRRKPSGVSIYIKKHLSSMVEEVEMFPNYETGVHVMVVNFKTKIRMAVLYAKPGSSDDDIFDALDQSLDSKNSDYRTVLAGDFNIDMMTQRGKEFCEMLTNIYYITLRNNPSQYTTLGQTTIDCVFSTHGLRTCGVYESAFSTHLPLYVQMPWEKKKVRTSYPQEEDDPSLECGPDLLDRTGDIDWAKDDGFPY</sequence>
<dbReference type="GO" id="GO:0005524">
    <property type="term" value="F:ATP binding"/>
    <property type="evidence" value="ECO:0007669"/>
    <property type="project" value="UniProtKB-KW"/>
</dbReference>
<dbReference type="GO" id="GO:0006281">
    <property type="term" value="P:DNA repair"/>
    <property type="evidence" value="ECO:0007669"/>
    <property type="project" value="UniProtKB-KW"/>
</dbReference>
<dbReference type="InterPro" id="IPR027417">
    <property type="entry name" value="P-loop_NTPase"/>
</dbReference>
<keyword evidence="1" id="KW-0378">Hydrolase</keyword>
<feature type="domain" description="Endonuclease/exonuclease/phosphatase" evidence="3">
    <location>
        <begin position="1393"/>
        <end position="1566"/>
    </location>
</feature>
<keyword evidence="8" id="KW-1185">Reference proteome</keyword>
<feature type="domain" description="DNA helicase Pif1-like DEAD-box helicase" evidence="4">
    <location>
        <begin position="953"/>
        <end position="1140"/>
    </location>
</feature>
<comment type="catalytic activity">
    <reaction evidence="1">
        <text>ATP + H2O = ADP + phosphate + H(+)</text>
        <dbReference type="Rhea" id="RHEA:13065"/>
        <dbReference type="ChEBI" id="CHEBI:15377"/>
        <dbReference type="ChEBI" id="CHEBI:15378"/>
        <dbReference type="ChEBI" id="CHEBI:30616"/>
        <dbReference type="ChEBI" id="CHEBI:43474"/>
        <dbReference type="ChEBI" id="CHEBI:456216"/>
        <dbReference type="EC" id="5.6.2.3"/>
    </reaction>
</comment>
<feature type="coiled-coil region" evidence="2">
    <location>
        <begin position="841"/>
        <end position="868"/>
    </location>
</feature>
<keyword evidence="1" id="KW-0067">ATP-binding</keyword>
<dbReference type="InterPro" id="IPR046700">
    <property type="entry name" value="DUF6570"/>
</dbReference>
<keyword evidence="1" id="KW-0227">DNA damage</keyword>
<feature type="domain" description="DUF6570" evidence="6">
    <location>
        <begin position="17"/>
        <end position="141"/>
    </location>
</feature>
<evidence type="ECO:0000313" key="8">
    <source>
        <dbReference type="Proteomes" id="UP000887116"/>
    </source>
</evidence>
<evidence type="ECO:0000259" key="6">
    <source>
        <dbReference type="Pfam" id="PF20209"/>
    </source>
</evidence>
<dbReference type="InterPro" id="IPR051055">
    <property type="entry name" value="PIF1_helicase"/>
</dbReference>